<protein>
    <submittedName>
        <fullName evidence="2">Uncharacterized protein</fullName>
    </submittedName>
</protein>
<reference evidence="2 3" key="1">
    <citation type="journal article" date="2019" name="Int. J. Syst. Evol. Microbiol.">
        <title>Capsulimonas corticalis gen. nov., sp. nov., an aerobic capsulated bacterium, of a novel bacterial order, Capsulimonadales ord. nov., of the class Armatimonadia of the phylum Armatimonadetes.</title>
        <authorList>
            <person name="Li J."/>
            <person name="Kudo C."/>
            <person name="Tonouchi A."/>
        </authorList>
    </citation>
    <scope>NUCLEOTIDE SEQUENCE [LARGE SCALE GENOMIC DNA]</scope>
    <source>
        <strain evidence="2 3">AX-7</strain>
    </source>
</reference>
<dbReference type="Proteomes" id="UP000287394">
    <property type="component" value="Chromosome"/>
</dbReference>
<proteinExistence type="predicted"/>
<feature type="region of interest" description="Disordered" evidence="1">
    <location>
        <begin position="450"/>
        <end position="513"/>
    </location>
</feature>
<dbReference type="RefSeq" id="WP_119322616.1">
    <property type="nucleotide sequence ID" value="NZ_AP025739.1"/>
</dbReference>
<sequence>MSFGTFAPRRFRPFLPVCLAFGGAAGLLTVAGCRHDSTPAAPTASVAVNSPVSPPPAPAFQPYTVLPQQPPAPAVVTHAHRNLHLIHTNNRVALADTSGRVYDVGRDASGHIYPIYRSPSDGRRYPLYYDSARDRYYRVARDDQGRYLRGYADDPANQYYAVDRDYERDTPSDSDRPIITNNYTNNYYENGAPYGSHGDQAAPAQHHGSHNNNWLWAIPVVAAAYFLLRPHHSSPPKPPYYPQRSAYVHTIPGRSITQINSNNRIVNNTHIVNQVNNFNYGGAGYPYPHGSFHPRPIAPSSGAFHNRHNGYDDRVPGRPPGIPSHGLWPPRLTPASHPAPAQHILPPRGFGKPAPPKQQHAAVTPDHPRLAPPVPKILRKPAARPLAVRRPGRPLPKPAPVRHIDPPIHHAVRPVVAKPFFKRITKPAAPIARSVAPIAKPAPAHLVKTIRRAEPPRPEPRAIPRPVEPARHEVARTEAKPAPRFEAPKREEPQHDSARPKPSGSRPGGPKLR</sequence>
<dbReference type="EMBL" id="AP025739">
    <property type="protein sequence ID" value="BDI29505.1"/>
    <property type="molecule type" value="Genomic_DNA"/>
</dbReference>
<keyword evidence="3" id="KW-1185">Reference proteome</keyword>
<dbReference type="AlphaFoldDB" id="A0A402CZ64"/>
<accession>A0A402CZ64</accession>
<name>A0A402CZ64_9BACT</name>
<feature type="compositionally biased region" description="Basic and acidic residues" evidence="1">
    <location>
        <begin position="451"/>
        <end position="499"/>
    </location>
</feature>
<evidence type="ECO:0000256" key="1">
    <source>
        <dbReference type="SAM" id="MobiDB-lite"/>
    </source>
</evidence>
<feature type="region of interest" description="Disordered" evidence="1">
    <location>
        <begin position="340"/>
        <end position="405"/>
    </location>
</feature>
<evidence type="ECO:0000313" key="3">
    <source>
        <dbReference type="Proteomes" id="UP000287394"/>
    </source>
</evidence>
<feature type="compositionally biased region" description="Low complexity" evidence="1">
    <location>
        <begin position="500"/>
        <end position="513"/>
    </location>
</feature>
<evidence type="ECO:0000313" key="2">
    <source>
        <dbReference type="EMBL" id="BDI29505.1"/>
    </source>
</evidence>
<gene>
    <name evidence="2" type="ORF">CCAX7_15560</name>
</gene>
<dbReference type="KEGG" id="ccot:CCAX7_15560"/>
<organism evidence="2 3">
    <name type="scientific">Capsulimonas corticalis</name>
    <dbReference type="NCBI Taxonomy" id="2219043"/>
    <lineage>
        <taxon>Bacteria</taxon>
        <taxon>Bacillati</taxon>
        <taxon>Armatimonadota</taxon>
        <taxon>Armatimonadia</taxon>
        <taxon>Capsulimonadales</taxon>
        <taxon>Capsulimonadaceae</taxon>
        <taxon>Capsulimonas</taxon>
    </lineage>
</organism>